<evidence type="ECO:0000313" key="2">
    <source>
        <dbReference type="EMBL" id="KKP32567.1"/>
    </source>
</evidence>
<gene>
    <name evidence="2" type="ORF">UR23_C0058G0002</name>
</gene>
<organism evidence="2 3">
    <name type="scientific">Candidatus Roizmanbacteria bacterium GW2011_GWA2_32_13</name>
    <dbReference type="NCBI Taxonomy" id="1618475"/>
    <lineage>
        <taxon>Bacteria</taxon>
        <taxon>Candidatus Roizmaniibacteriota</taxon>
    </lineage>
</organism>
<feature type="domain" description="Glycosyl transferase family 28 C-terminal" evidence="1">
    <location>
        <begin position="96"/>
        <end position="212"/>
    </location>
</feature>
<comment type="caution">
    <text evidence="2">The sequence shown here is derived from an EMBL/GenBank/DDBJ whole genome shotgun (WGS) entry which is preliminary data.</text>
</comment>
<evidence type="ECO:0000259" key="1">
    <source>
        <dbReference type="Pfam" id="PF04101"/>
    </source>
</evidence>
<dbReference type="InterPro" id="IPR007235">
    <property type="entry name" value="Glyco_trans_28_C"/>
</dbReference>
<dbReference type="AlphaFoldDB" id="A0A0G0BNF6"/>
<protein>
    <submittedName>
        <fullName evidence="2">Pseudaminic acid biosynthesis-associated protein PseG</fullName>
    </submittedName>
</protein>
<dbReference type="SUPFAM" id="SSF53756">
    <property type="entry name" value="UDP-Glycosyltransferase/glycogen phosphorylase"/>
    <property type="match status" value="1"/>
</dbReference>
<proteinExistence type="predicted"/>
<reference evidence="2 3" key="1">
    <citation type="journal article" date="2015" name="Nature">
        <title>rRNA introns, odd ribosomes, and small enigmatic genomes across a large radiation of phyla.</title>
        <authorList>
            <person name="Brown C.T."/>
            <person name="Hug L.A."/>
            <person name="Thomas B.C."/>
            <person name="Sharon I."/>
            <person name="Castelle C.J."/>
            <person name="Singh A."/>
            <person name="Wilkins M.J."/>
            <person name="Williams K.H."/>
            <person name="Banfield J.F."/>
        </authorList>
    </citation>
    <scope>NUCLEOTIDE SEQUENCE [LARGE SCALE GENOMIC DNA]</scope>
</reference>
<dbReference type="Proteomes" id="UP000034349">
    <property type="component" value="Unassembled WGS sequence"/>
</dbReference>
<dbReference type="Gene3D" id="3.40.50.2000">
    <property type="entry name" value="Glycogen Phosphorylase B"/>
    <property type="match status" value="1"/>
</dbReference>
<evidence type="ECO:0000313" key="3">
    <source>
        <dbReference type="Proteomes" id="UP000034349"/>
    </source>
</evidence>
<name>A0A0G0BNF6_9BACT</name>
<dbReference type="EMBL" id="LBOK01000058">
    <property type="protein sequence ID" value="KKP32567.1"/>
    <property type="molecule type" value="Genomic_DNA"/>
</dbReference>
<sequence length="241" mass="27308">MIKVPVFIDYGNRITYPKGIIINRTIFAEKIKYNKNKNNIYLLGTKYFPLTKAFWYVGDKKINDNIKDIMITFGGSDPREMTIKILNYFINNHPNLNKWVVIGKGFINKTSAKFPKDKNTKLVYYPSGEEIKKIMLNSDVAISAGGQTLFELARIGTATIAVKVVENQNFNIKGLEKTGFIDFAGNWNDKKILDKIGKLLMNLKNQKNRIKKMNIGRNLIDGYGSVRIANFLLGVASSGQI</sequence>
<accession>A0A0G0BNF6</accession>
<dbReference type="GO" id="GO:0016758">
    <property type="term" value="F:hexosyltransferase activity"/>
    <property type="evidence" value="ECO:0007669"/>
    <property type="project" value="InterPro"/>
</dbReference>
<dbReference type="Pfam" id="PF04101">
    <property type="entry name" value="Glyco_tran_28_C"/>
    <property type="match status" value="1"/>
</dbReference>